<dbReference type="AlphaFoldDB" id="A0A327ZR14"/>
<dbReference type="RefSeq" id="WP_111716161.1">
    <property type="nucleotide sequence ID" value="NZ_JBHSSR010000013.1"/>
</dbReference>
<dbReference type="NCBIfam" id="TIGR01683">
    <property type="entry name" value="thiS"/>
    <property type="match status" value="1"/>
</dbReference>
<dbReference type="PANTHER" id="PTHR34472:SF1">
    <property type="entry name" value="SULFUR CARRIER PROTEIN THIS"/>
    <property type="match status" value="1"/>
</dbReference>
<organism evidence="1 2">
    <name type="scientific">Macrococcus epidermidis</name>
    <dbReference type="NCBI Taxonomy" id="1902580"/>
    <lineage>
        <taxon>Bacteria</taxon>
        <taxon>Bacillati</taxon>
        <taxon>Bacillota</taxon>
        <taxon>Bacilli</taxon>
        <taxon>Bacillales</taxon>
        <taxon>Staphylococcaceae</taxon>
        <taxon>Macrococcus</taxon>
    </lineage>
</organism>
<proteinExistence type="predicted"/>
<dbReference type="InterPro" id="IPR012675">
    <property type="entry name" value="Beta-grasp_dom_sf"/>
</dbReference>
<dbReference type="InterPro" id="IPR003749">
    <property type="entry name" value="ThiS/MoaD-like"/>
</dbReference>
<name>A0A327ZR14_9STAP</name>
<evidence type="ECO:0000313" key="1">
    <source>
        <dbReference type="EMBL" id="RAK44743.1"/>
    </source>
</evidence>
<accession>A0A327ZR14</accession>
<dbReference type="InterPro" id="IPR016155">
    <property type="entry name" value="Mopterin_synth/thiamin_S_b"/>
</dbReference>
<dbReference type="CDD" id="cd00565">
    <property type="entry name" value="Ubl_ThiS"/>
    <property type="match status" value="1"/>
</dbReference>
<dbReference type="InterPro" id="IPR010035">
    <property type="entry name" value="Thi_S"/>
</dbReference>
<comment type="caution">
    <text evidence="1">The sequence shown here is derived from an EMBL/GenBank/DDBJ whole genome shotgun (WGS) entry which is preliminary data.</text>
</comment>
<dbReference type="SUPFAM" id="SSF54285">
    <property type="entry name" value="MoaD/ThiS"/>
    <property type="match status" value="1"/>
</dbReference>
<gene>
    <name evidence="1" type="primary">thiS</name>
    <name evidence="1" type="ORF">BHU61_08505</name>
</gene>
<dbReference type="EMBL" id="PZJH01000003">
    <property type="protein sequence ID" value="RAK44743.1"/>
    <property type="molecule type" value="Genomic_DNA"/>
</dbReference>
<protein>
    <submittedName>
        <fullName evidence="1">Thiamine biosynthesis protein ThiS</fullName>
    </submittedName>
</protein>
<reference evidence="1 2" key="1">
    <citation type="journal article" date="2018" name="Front. Microbiol.">
        <title>Description and Comparative Genomics of Macrococcus caseolyticus subsp. hominis subsp. nov., Macrococcus goetzii sp. nov., Macrococcus epidermidis sp. nov., and Macrococcus bohemicus sp. nov., Novel Macrococci From Human Clinical Material With Virulence Potential and Suspected Uptake of Foreign DNA by Natural Transformation.</title>
        <authorList>
            <person name="Maslanova I."/>
            <person name="Wertheimer Z."/>
            <person name="Sedlacek I."/>
            <person name="Svec P."/>
            <person name="Indrakova A."/>
            <person name="Kovarovic V."/>
            <person name="Schumann P."/>
            <person name="Sproer C."/>
            <person name="Kralova S."/>
            <person name="Sedo O."/>
            <person name="Kristofova L."/>
            <person name="Vrbovska V."/>
            <person name="Fuzik T."/>
            <person name="Petras P."/>
            <person name="Zdrahal Z."/>
            <person name="Ruzickova V."/>
            <person name="Doskar J."/>
            <person name="Pantucek R."/>
        </authorList>
    </citation>
    <scope>NUCLEOTIDE SEQUENCE [LARGE SCALE GENOMIC DNA]</scope>
    <source>
        <strain evidence="1 2">01/688</strain>
    </source>
</reference>
<dbReference type="Gene3D" id="3.10.20.30">
    <property type="match status" value="1"/>
</dbReference>
<evidence type="ECO:0000313" key="2">
    <source>
        <dbReference type="Proteomes" id="UP000249808"/>
    </source>
</evidence>
<dbReference type="Pfam" id="PF02597">
    <property type="entry name" value="ThiS"/>
    <property type="match status" value="1"/>
</dbReference>
<keyword evidence="2" id="KW-1185">Reference proteome</keyword>
<sequence length="65" mass="7426">MKIYINDEPFETDKTNLSDLLATFTSDKKRIVVLVDDVPIEQSKWQSITLKPEQKLELLEFVGGG</sequence>
<dbReference type="Proteomes" id="UP000249808">
    <property type="component" value="Unassembled WGS sequence"/>
</dbReference>
<dbReference type="PANTHER" id="PTHR34472">
    <property type="entry name" value="SULFUR CARRIER PROTEIN THIS"/>
    <property type="match status" value="1"/>
</dbReference>